<sequence>MMADGGELSLIDKNISSLFEIPLNPSVRSLNLHCNGLSKIEGLLTAWYIRHLDLSSNKISCIEGLESLTSLQTLNLSCNLISKVEGLHGLVSLKRLNLSYNQISDLTGFLYLHGNEYKLKHLYLQCNRVNSMSQLLQCMRGLQSLRSVTLNLEGSRNPVCDTPGYREIILQSLPQLSALDGMDRHGNRVYSSDENALDILGLEDFADFLLSDVSVNNEKVHFFKSYSMIFFVKRTMQRLLRPCKNNQMCVCVHTYGRRPDTLYPQAPSSPSSTSTPTLTSMEKAKRDTDLTTESERDSGKEDNRKGASLRSRIPTHHKGLLTSRKQSTRDLRSQRSNRYELDFTIHFSSLAIIEERDQERERRWKAEQALKKLTEQLQNLQTQASEEKNLQNLALHTTDRLKELLLKERANCVKLQQRVEELERSLHSAQDELVQARSQEQQQQSVLHRLQDTATQNETLWAQQQAEETKRIQELENQVAALRREIEILRALAQQRKDKLHQLHELLASREQSHRKELESWIHPKGPEFHEAVAQAAAVSEQHHSQQLADLQEKLTEARQRYTDLEDEFRMALTIEAARFAEVKEGFNLQAAELTDCKAALAMSRQKEQQSATLVQELTSMVKEQKTRIAELIKSKREAVTDLKARVRTLEATVEDDKHRRLQLELLKQEKFKLLSELATQESVIDGLRAERKIWGQELAQQGASLAQDRGRLEARIEVLSTEVQTLRKQNESDNKTLKIKAKIVEDNTETIRKLKEGLQERDEQTRHLREESVQAQRRFQAQLEEETVHLGELREQVEQLIARKEELKQQLEDKEAELGEVKKEHSVMKRKWKDKAELLTQLEFQVKRMKESFDSKEKLLADEREKAVQAHKAALEKLRCVDNAFQRQMEAVQASHQAELLQLASDKQKEIELANHRVVQVEEEMRQLLEETKHKKRTMEEKMRCLSSVLKEF</sequence>
<reference evidence="15 16" key="1">
    <citation type="submission" date="2019-04" db="EMBL/GenBank/DDBJ databases">
        <authorList>
            <consortium name="Wellcome Sanger Institute Data Sharing"/>
        </authorList>
    </citation>
    <scope>NUCLEOTIDE SEQUENCE [LARGE SCALE GENOMIC DNA]</scope>
</reference>
<feature type="compositionally biased region" description="Basic and acidic residues" evidence="14">
    <location>
        <begin position="282"/>
        <end position="305"/>
    </location>
</feature>
<dbReference type="Ensembl" id="ENSSFOT00015007261.2">
    <property type="protein sequence ID" value="ENSSFOP00015007152.1"/>
    <property type="gene ID" value="ENSSFOG00015004630.2"/>
</dbReference>
<feature type="coiled-coil region" evidence="13">
    <location>
        <begin position="784"/>
        <end position="867"/>
    </location>
</feature>
<keyword evidence="6" id="KW-0498">Mitosis</keyword>
<dbReference type="InterPro" id="IPR032675">
    <property type="entry name" value="LRR_dom_sf"/>
</dbReference>
<comment type="subcellular location">
    <subcellularLocation>
        <location evidence="1">Cytoplasm</location>
        <location evidence="1">Cytoskeleton</location>
        <location evidence="1">Microtubule organizing center</location>
        <location evidence="1">Centrosome</location>
        <location evidence="1">Centriole</location>
    </subcellularLocation>
</comment>
<evidence type="ECO:0000256" key="1">
    <source>
        <dbReference type="ARBA" id="ARBA00004114"/>
    </source>
</evidence>
<dbReference type="SMART" id="SM00365">
    <property type="entry name" value="LRR_SD22"/>
    <property type="match status" value="3"/>
</dbReference>
<evidence type="ECO:0000256" key="3">
    <source>
        <dbReference type="ARBA" id="ARBA00022614"/>
    </source>
</evidence>
<evidence type="ECO:0000256" key="4">
    <source>
        <dbReference type="ARBA" id="ARBA00022618"/>
    </source>
</evidence>
<dbReference type="Pfam" id="PF14580">
    <property type="entry name" value="LRR_9"/>
    <property type="match status" value="1"/>
</dbReference>
<keyword evidence="2" id="KW-0963">Cytoplasm</keyword>
<dbReference type="InterPro" id="IPR001611">
    <property type="entry name" value="Leu-rich_rpt"/>
</dbReference>
<keyword evidence="4" id="KW-0132">Cell division</keyword>
<dbReference type="GeneTree" id="ENSGT00940000157414"/>
<evidence type="ECO:0000256" key="13">
    <source>
        <dbReference type="SAM" id="Coils"/>
    </source>
</evidence>
<feature type="region of interest" description="Disordered" evidence="14">
    <location>
        <begin position="262"/>
        <end position="334"/>
    </location>
</feature>
<feature type="coiled-coil region" evidence="13">
    <location>
        <begin position="541"/>
        <end position="568"/>
    </location>
</feature>
<dbReference type="AlphaFoldDB" id="A0A8C9UYX4"/>
<dbReference type="SMART" id="SM00369">
    <property type="entry name" value="LRR_TYP"/>
    <property type="match status" value="2"/>
</dbReference>
<dbReference type="GO" id="GO:0005813">
    <property type="term" value="C:centrosome"/>
    <property type="evidence" value="ECO:0007669"/>
    <property type="project" value="TreeGrafter"/>
</dbReference>
<protein>
    <recommendedName>
        <fullName evidence="12">Leucine-rich repeat and coiled-coil domain-containing protein 1</fullName>
    </recommendedName>
</protein>
<proteinExistence type="inferred from homology"/>
<comment type="similarity">
    <text evidence="11">Belongs to the LRRCC1 family.</text>
</comment>
<dbReference type="FunFam" id="3.80.10.10:FF:000148">
    <property type="entry name" value="Leucine rich repeat and coiled-coil centrosomal protein 1"/>
    <property type="match status" value="1"/>
</dbReference>
<keyword evidence="8" id="KW-0206">Cytoskeleton</keyword>
<feature type="coiled-coil region" evidence="13">
    <location>
        <begin position="905"/>
        <end position="943"/>
    </location>
</feature>
<evidence type="ECO:0000256" key="12">
    <source>
        <dbReference type="ARBA" id="ARBA00067351"/>
    </source>
</evidence>
<reference evidence="15" key="3">
    <citation type="submission" date="2025-09" db="UniProtKB">
        <authorList>
            <consortium name="Ensembl"/>
        </authorList>
    </citation>
    <scope>IDENTIFICATION</scope>
</reference>
<keyword evidence="16" id="KW-1185">Reference proteome</keyword>
<evidence type="ECO:0000256" key="11">
    <source>
        <dbReference type="ARBA" id="ARBA00061329"/>
    </source>
</evidence>
<keyword evidence="5" id="KW-0677">Repeat</keyword>
<dbReference type="PROSITE" id="PS51450">
    <property type="entry name" value="LRR"/>
    <property type="match status" value="4"/>
</dbReference>
<dbReference type="Proteomes" id="UP000694397">
    <property type="component" value="Chromosome 10"/>
</dbReference>
<reference evidence="15" key="2">
    <citation type="submission" date="2025-08" db="UniProtKB">
        <authorList>
            <consortium name="Ensembl"/>
        </authorList>
    </citation>
    <scope>IDENTIFICATION</scope>
</reference>
<comment type="function">
    <text evidence="10">Required for the organization of the mitotic spindle. Maintains the structural integrity of centrosomes during mitosis.</text>
</comment>
<feature type="coiled-coil region" evidence="13">
    <location>
        <begin position="615"/>
        <end position="653"/>
    </location>
</feature>
<evidence type="ECO:0000256" key="9">
    <source>
        <dbReference type="ARBA" id="ARBA00023306"/>
    </source>
</evidence>
<dbReference type="InterPro" id="IPR003591">
    <property type="entry name" value="Leu-rich_rpt_typical-subtyp"/>
</dbReference>
<dbReference type="GO" id="GO:0051301">
    <property type="term" value="P:cell division"/>
    <property type="evidence" value="ECO:0007669"/>
    <property type="project" value="UniProtKB-KW"/>
</dbReference>
<keyword evidence="7 13" id="KW-0175">Coiled coil</keyword>
<dbReference type="GO" id="GO:0005814">
    <property type="term" value="C:centriole"/>
    <property type="evidence" value="ECO:0007669"/>
    <property type="project" value="UniProtKB-SubCell"/>
</dbReference>
<dbReference type="SUPFAM" id="SSF52058">
    <property type="entry name" value="L domain-like"/>
    <property type="match status" value="2"/>
</dbReference>
<evidence type="ECO:0000256" key="8">
    <source>
        <dbReference type="ARBA" id="ARBA00023212"/>
    </source>
</evidence>
<evidence type="ECO:0000256" key="2">
    <source>
        <dbReference type="ARBA" id="ARBA00022490"/>
    </source>
</evidence>
<gene>
    <name evidence="15" type="primary">LRRCC1</name>
    <name evidence="15" type="synonym">lrrcc1</name>
</gene>
<organism evidence="15 16">
    <name type="scientific">Scleropages formosus</name>
    <name type="common">Asian bonytongue</name>
    <name type="synonym">Osteoglossum formosum</name>
    <dbReference type="NCBI Taxonomy" id="113540"/>
    <lineage>
        <taxon>Eukaryota</taxon>
        <taxon>Metazoa</taxon>
        <taxon>Chordata</taxon>
        <taxon>Craniata</taxon>
        <taxon>Vertebrata</taxon>
        <taxon>Euteleostomi</taxon>
        <taxon>Actinopterygii</taxon>
        <taxon>Neopterygii</taxon>
        <taxon>Teleostei</taxon>
        <taxon>Osteoglossocephala</taxon>
        <taxon>Osteoglossomorpha</taxon>
        <taxon>Osteoglossiformes</taxon>
        <taxon>Osteoglossidae</taxon>
        <taxon>Scleropages</taxon>
    </lineage>
</organism>
<feature type="coiled-coil region" evidence="13">
    <location>
        <begin position="465"/>
        <end position="499"/>
    </location>
</feature>
<dbReference type="GO" id="GO:0005737">
    <property type="term" value="C:cytoplasm"/>
    <property type="evidence" value="ECO:0007669"/>
    <property type="project" value="TreeGrafter"/>
</dbReference>
<feature type="compositionally biased region" description="Low complexity" evidence="14">
    <location>
        <begin position="268"/>
        <end position="280"/>
    </location>
</feature>
<evidence type="ECO:0000313" key="16">
    <source>
        <dbReference type="Proteomes" id="UP000694397"/>
    </source>
</evidence>
<feature type="coiled-coil region" evidence="13">
    <location>
        <begin position="356"/>
        <end position="439"/>
    </location>
</feature>
<dbReference type="Gene3D" id="3.80.10.10">
    <property type="entry name" value="Ribonuclease Inhibitor"/>
    <property type="match status" value="2"/>
</dbReference>
<keyword evidence="9" id="KW-0131">Cell cycle</keyword>
<dbReference type="PANTHER" id="PTHR15454:SF34">
    <property type="entry name" value="LEUCINE-RICH REPEAT AND COILED-COIL DOMAIN-CONTAINING PROTEIN 1"/>
    <property type="match status" value="1"/>
</dbReference>
<evidence type="ECO:0000256" key="5">
    <source>
        <dbReference type="ARBA" id="ARBA00022737"/>
    </source>
</evidence>
<evidence type="ECO:0000256" key="14">
    <source>
        <dbReference type="SAM" id="MobiDB-lite"/>
    </source>
</evidence>
<evidence type="ECO:0000256" key="10">
    <source>
        <dbReference type="ARBA" id="ARBA00054059"/>
    </source>
</evidence>
<evidence type="ECO:0000256" key="7">
    <source>
        <dbReference type="ARBA" id="ARBA00023054"/>
    </source>
</evidence>
<dbReference type="PANTHER" id="PTHR15454">
    <property type="entry name" value="NISCHARIN RELATED"/>
    <property type="match status" value="1"/>
</dbReference>
<evidence type="ECO:0000256" key="6">
    <source>
        <dbReference type="ARBA" id="ARBA00022776"/>
    </source>
</evidence>
<keyword evidence="3" id="KW-0433">Leucine-rich repeat</keyword>
<accession>A0A8C9UYX4</accession>
<evidence type="ECO:0000313" key="15">
    <source>
        <dbReference type="Ensembl" id="ENSSFOP00015007152.1"/>
    </source>
</evidence>
<name>A0A8C9UYX4_SCLFO</name>